<feature type="domain" description="Phosphomannose isomerase type I catalytic" evidence="10">
    <location>
        <begin position="4"/>
        <end position="149"/>
    </location>
</feature>
<feature type="binding site" evidence="8">
    <location>
        <position position="262"/>
    </location>
    <ligand>
        <name>Zn(2+)</name>
        <dbReference type="ChEBI" id="CHEBI:29105"/>
    </ligand>
</feature>
<dbReference type="PANTHER" id="PTHR10309">
    <property type="entry name" value="MANNOSE-6-PHOSPHATE ISOMERASE"/>
    <property type="match status" value="1"/>
</dbReference>
<accession>A0A2A9DMF8</accession>
<evidence type="ECO:0000256" key="3">
    <source>
        <dbReference type="ARBA" id="ARBA00011956"/>
    </source>
</evidence>
<evidence type="ECO:0000256" key="8">
    <source>
        <dbReference type="PIRSR" id="PIRSR001480-2"/>
    </source>
</evidence>
<reference evidence="11 12" key="1">
    <citation type="submission" date="2017-10" db="EMBL/GenBank/DDBJ databases">
        <title>Sequencing the genomes of 1000 actinobacteria strains.</title>
        <authorList>
            <person name="Klenk H.-P."/>
        </authorList>
    </citation>
    <scope>NUCLEOTIDE SEQUENCE [LARGE SCALE GENOMIC DNA]</scope>
    <source>
        <strain evidence="11 12">DSM 20688</strain>
    </source>
</reference>
<dbReference type="AlphaFoldDB" id="A0A2A9DMF8"/>
<dbReference type="GO" id="GO:0005975">
    <property type="term" value="P:carbohydrate metabolic process"/>
    <property type="evidence" value="ECO:0007669"/>
    <property type="project" value="InterPro"/>
</dbReference>
<dbReference type="PIRSF" id="PIRSF001480">
    <property type="entry name" value="Mannose-6-phosphate_isomerase"/>
    <property type="match status" value="1"/>
</dbReference>
<evidence type="ECO:0000259" key="10">
    <source>
        <dbReference type="Pfam" id="PF20511"/>
    </source>
</evidence>
<dbReference type="InterPro" id="IPR011051">
    <property type="entry name" value="RmlC_Cupin_sf"/>
</dbReference>
<dbReference type="EMBL" id="PDJF01000001">
    <property type="protein sequence ID" value="PFG27099.1"/>
    <property type="molecule type" value="Genomic_DNA"/>
</dbReference>
<dbReference type="GO" id="GO:0009298">
    <property type="term" value="P:GDP-mannose biosynthetic process"/>
    <property type="evidence" value="ECO:0007669"/>
    <property type="project" value="InterPro"/>
</dbReference>
<evidence type="ECO:0000313" key="11">
    <source>
        <dbReference type="EMBL" id="PFG27099.1"/>
    </source>
</evidence>
<dbReference type="InterPro" id="IPR014710">
    <property type="entry name" value="RmlC-like_jellyroll"/>
</dbReference>
<dbReference type="GO" id="GO:0005829">
    <property type="term" value="C:cytosol"/>
    <property type="evidence" value="ECO:0007669"/>
    <property type="project" value="TreeGrafter"/>
</dbReference>
<dbReference type="InterPro" id="IPR001250">
    <property type="entry name" value="Man6P_Isoase-1"/>
</dbReference>
<evidence type="ECO:0000256" key="5">
    <source>
        <dbReference type="ARBA" id="ARBA00022833"/>
    </source>
</evidence>
<evidence type="ECO:0000256" key="6">
    <source>
        <dbReference type="ARBA" id="ARBA00023235"/>
    </source>
</evidence>
<evidence type="ECO:0000256" key="2">
    <source>
        <dbReference type="ARBA" id="ARBA00010772"/>
    </source>
</evidence>
<dbReference type="Pfam" id="PF20511">
    <property type="entry name" value="PMI_typeI_cat"/>
    <property type="match status" value="1"/>
</dbReference>
<protein>
    <recommendedName>
        <fullName evidence="3">mannose-6-phosphate isomerase</fullName>
        <ecNumber evidence="3">5.3.1.8</ecNumber>
    </recommendedName>
</protein>
<dbReference type="Gene3D" id="1.10.441.10">
    <property type="entry name" value="Phosphomannose Isomerase, domain 2"/>
    <property type="match status" value="1"/>
</dbReference>
<feature type="binding site" evidence="8">
    <location>
        <position position="97"/>
    </location>
    <ligand>
        <name>Zn(2+)</name>
        <dbReference type="ChEBI" id="CHEBI:29105"/>
    </ligand>
</feature>
<dbReference type="InterPro" id="IPR046457">
    <property type="entry name" value="PMI_typeI_cat"/>
</dbReference>
<feature type="binding site" evidence="8">
    <location>
        <position position="95"/>
    </location>
    <ligand>
        <name>Zn(2+)</name>
        <dbReference type="ChEBI" id="CHEBI:29105"/>
    </ligand>
</feature>
<dbReference type="GO" id="GO:0008270">
    <property type="term" value="F:zinc ion binding"/>
    <property type="evidence" value="ECO:0007669"/>
    <property type="project" value="InterPro"/>
</dbReference>
<keyword evidence="4 8" id="KW-0479">Metal-binding</keyword>
<feature type="binding site" evidence="8">
    <location>
        <position position="132"/>
    </location>
    <ligand>
        <name>Zn(2+)</name>
        <dbReference type="ChEBI" id="CHEBI:29105"/>
    </ligand>
</feature>
<evidence type="ECO:0000256" key="1">
    <source>
        <dbReference type="ARBA" id="ARBA00000757"/>
    </source>
</evidence>
<dbReference type="CDD" id="cd07011">
    <property type="entry name" value="cupin_PMI_type_I_N"/>
    <property type="match status" value="1"/>
</dbReference>
<dbReference type="PRINTS" id="PR00714">
    <property type="entry name" value="MAN6PISMRASE"/>
</dbReference>
<evidence type="ECO:0000256" key="7">
    <source>
        <dbReference type="PIRSR" id="PIRSR001480-1"/>
    </source>
</evidence>
<organism evidence="11 12">
    <name type="scientific">Corynebacterium renale</name>
    <dbReference type="NCBI Taxonomy" id="1724"/>
    <lineage>
        <taxon>Bacteria</taxon>
        <taxon>Bacillati</taxon>
        <taxon>Actinomycetota</taxon>
        <taxon>Actinomycetes</taxon>
        <taxon>Mycobacteriales</taxon>
        <taxon>Corynebacteriaceae</taxon>
        <taxon>Corynebacterium</taxon>
    </lineage>
</organism>
<dbReference type="EC" id="5.3.1.8" evidence="3"/>
<dbReference type="InterPro" id="IPR016305">
    <property type="entry name" value="Mannose-6-P_Isomerase"/>
</dbReference>
<dbReference type="STRING" id="1724.GCA_001044175_00255"/>
<dbReference type="SUPFAM" id="SSF51182">
    <property type="entry name" value="RmlC-like cupins"/>
    <property type="match status" value="1"/>
</dbReference>
<evidence type="ECO:0000256" key="9">
    <source>
        <dbReference type="SAM" id="MobiDB-lite"/>
    </source>
</evidence>
<dbReference type="PROSITE" id="PS00965">
    <property type="entry name" value="PMI_I_1"/>
    <property type="match status" value="1"/>
</dbReference>
<dbReference type="Gene3D" id="2.60.120.10">
    <property type="entry name" value="Jelly Rolls"/>
    <property type="match status" value="2"/>
</dbReference>
<sequence>MSVYKLEGAYRSYPWGSRTLIAGLRGEPVPSTRPEAELWFGAHPGAPSYVDGTPLDQIIAQNPQQTLGTSLADDHPAALPFLVKLLAADQPLSLQAHPSKQQAEDGYDREDSAGIPVDAPQRNYKDRNHKPEVIIALTEFTAMVGFRPLDKTMELFTALDCPLASRYVAMVDATGDEEAGLRALFTTWISLPRSAREELISAIMESASALGQRGDWIGDVLNNAAALNERYPGDVGVLGSLLLNLVTLQPGEALFLDAGNLHAYVSGLGVEVMANSDNVLRGGLTSKYVDVGELVRVLKFQSLSDPRVPEGPNGYEVPVDDFTVRRLNIEPGHDCTADVTGPVIALCTRGRAQIGDVMVPQGNAVWIPAESDAVTLSAENAPAEIFWVTC</sequence>
<keyword evidence="5 8" id="KW-0862">Zinc</keyword>
<name>A0A2A9DMF8_9CORY</name>
<gene>
    <name evidence="11" type="ORF">ATK06_0147</name>
</gene>
<feature type="active site" evidence="7">
    <location>
        <position position="281"/>
    </location>
</feature>
<comment type="cofactor">
    <cofactor evidence="8">
        <name>Zn(2+)</name>
        <dbReference type="ChEBI" id="CHEBI:29105"/>
    </cofactor>
    <text evidence="8">Binds 1 zinc ion per subunit.</text>
</comment>
<dbReference type="Proteomes" id="UP000221653">
    <property type="component" value="Unassembled WGS sequence"/>
</dbReference>
<keyword evidence="12" id="KW-1185">Reference proteome</keyword>
<comment type="similarity">
    <text evidence="2">Belongs to the mannose-6-phosphate isomerase type 1 family.</text>
</comment>
<evidence type="ECO:0000313" key="12">
    <source>
        <dbReference type="Proteomes" id="UP000221653"/>
    </source>
</evidence>
<comment type="catalytic activity">
    <reaction evidence="1">
        <text>D-mannose 6-phosphate = D-fructose 6-phosphate</text>
        <dbReference type="Rhea" id="RHEA:12356"/>
        <dbReference type="ChEBI" id="CHEBI:58735"/>
        <dbReference type="ChEBI" id="CHEBI:61527"/>
        <dbReference type="EC" id="5.3.1.8"/>
    </reaction>
</comment>
<comment type="caution">
    <text evidence="11">The sequence shown here is derived from an EMBL/GenBank/DDBJ whole genome shotgun (WGS) entry which is preliminary data.</text>
</comment>
<proteinExistence type="inferred from homology"/>
<dbReference type="InterPro" id="IPR018050">
    <property type="entry name" value="Pmannose_isomerase-type1_CS"/>
</dbReference>
<dbReference type="GO" id="GO:0004476">
    <property type="term" value="F:mannose-6-phosphate isomerase activity"/>
    <property type="evidence" value="ECO:0007669"/>
    <property type="project" value="UniProtKB-EC"/>
</dbReference>
<feature type="region of interest" description="Disordered" evidence="9">
    <location>
        <begin position="96"/>
        <end position="123"/>
    </location>
</feature>
<keyword evidence="6 11" id="KW-0413">Isomerase</keyword>
<dbReference type="PANTHER" id="PTHR10309:SF0">
    <property type="entry name" value="MANNOSE-6-PHOSPHATE ISOMERASE"/>
    <property type="match status" value="1"/>
</dbReference>
<evidence type="ECO:0000256" key="4">
    <source>
        <dbReference type="ARBA" id="ARBA00022723"/>
    </source>
</evidence>
<dbReference type="NCBIfam" id="TIGR00218">
    <property type="entry name" value="manA"/>
    <property type="match status" value="1"/>
</dbReference>
<dbReference type="RefSeq" id="WP_197712608.1">
    <property type="nucleotide sequence ID" value="NZ_LS483464.1"/>
</dbReference>